<feature type="region of interest" description="Disordered" evidence="1">
    <location>
        <begin position="676"/>
        <end position="720"/>
    </location>
</feature>
<keyword evidence="2" id="KW-0472">Membrane</keyword>
<dbReference type="Proteomes" id="UP000266327">
    <property type="component" value="Unassembled WGS sequence"/>
</dbReference>
<evidence type="ECO:0000256" key="2">
    <source>
        <dbReference type="SAM" id="Phobius"/>
    </source>
</evidence>
<feature type="region of interest" description="Disordered" evidence="1">
    <location>
        <begin position="450"/>
        <end position="475"/>
    </location>
</feature>
<name>A0A3A3G784_9BURK</name>
<dbReference type="Pfam" id="PF05359">
    <property type="entry name" value="DUF748"/>
    <property type="match status" value="1"/>
</dbReference>
<feature type="compositionally biased region" description="Low complexity" evidence="1">
    <location>
        <begin position="450"/>
        <end position="470"/>
    </location>
</feature>
<feature type="transmembrane region" description="Helical" evidence="2">
    <location>
        <begin position="20"/>
        <end position="43"/>
    </location>
</feature>
<gene>
    <name evidence="3" type="ORF">D3878_13175</name>
</gene>
<dbReference type="AlphaFoldDB" id="A0A3A3G784"/>
<dbReference type="InterPro" id="IPR008023">
    <property type="entry name" value="DUF748"/>
</dbReference>
<accession>A0A3A3G784</accession>
<sequence>MTESPVSPDKRLAAFARKPVVLRSVLGLVAFVLLFGLFGYFILPGILQSQAQRLISEKLHRPASIGKVEVNPFDMALTVRDFKLMEPQGDVVFASFEALTVNLSAQSLWRLAPVVQAVRLDKPYVHLARTAAHHYNIDDILALASQPSPEPEPDAGPARFSVYNIQLVDGRIAFEDKPTGTSHAVEALNIGLPFISSLHSQVDVFVEPLLSAKVNGTPLLFKGKARPFADTREALLELNLDGLDLSRFVDYLPFKPAFKLAGARLDTRLTASFVQPHDQAPALTLSGSASLKSLQLAEPGGKAFFKLPELRVTLDHTPVLGNSFGVARLELNGLDAEVNRDRQGRIDVQRLLAVPTSALAPAPVKPSVAASPAAKSAPMRVMLGELAIRGAALRYTDQQPAAPLAAGVEKFDATLHKLALDTGTRRVDIAEIVSGSAGFQVRHDKLEAGASSSANPAASSSATPAAGETAKGASRSAAGKDEAGYVVGVGRIAIENWSARLEDRSQPKPAVTVLAPVGLILTDLSTAPSARSKLALKAGVNRGGQLALDGTLGLLPLHADLKLDLKEVDMLPLQPYITDKVNLLLTRASLSGKGALQLDQTGGGAFKGGFKGDLTLGNLATLDKLSGSDFLRWKSLYFGGVDVRLEPFALAIDQIALSDFFARVIIDPSGRINLQDIASTHPGDQKSLTERDAHGGATATAKPAPAKTVAQATPDVTPAAKMPPITIRKLTLQGGRVRFTDNFIKPNYTANLMDLGGVVQGLSSDPTSSATVDLRGQVNSAPLTVAGRINPLKGDLAMDLQASVRDMELAPLSPYSGRYVGYGIEKGKLSFEVAYKVDKRQLSAQNRLILDQLTFGDKVDSPNALNLPVQLAVALLRDRNGIIDLNLPIAGSLDDPQFSMGAVIVKVFVNLISKAVTAPFALLGSLFGGGEELSYLEFEPGHAAIPGAGEDKLKSLAKALAERPALKLEIAARTGGDAEIEGMKRAAIERKVRALKQKDMVARGEPAPERGVTVKPEEYPALLKRVYKEEKFPKPRNLVGLQKDLPVAEMEKLMIANTQTDTDDLTALGNRRAQAIKEWLLKSGQIPGERIFILATRTGAAEGKADAQGETKEGKGPGPSRVDFSLK</sequence>
<reference evidence="4" key="1">
    <citation type="submission" date="2018-09" db="EMBL/GenBank/DDBJ databases">
        <authorList>
            <person name="Zhu H."/>
        </authorList>
    </citation>
    <scope>NUCLEOTIDE SEQUENCE [LARGE SCALE GENOMIC DNA]</scope>
    <source>
        <strain evidence="4">K1S02-23</strain>
    </source>
</reference>
<keyword evidence="2" id="KW-1133">Transmembrane helix</keyword>
<dbReference type="EMBL" id="QYUQ01000002">
    <property type="protein sequence ID" value="RJG02412.1"/>
    <property type="molecule type" value="Genomic_DNA"/>
</dbReference>
<dbReference type="PANTHER" id="PTHR30441:SF8">
    <property type="entry name" value="DUF748 DOMAIN-CONTAINING PROTEIN"/>
    <property type="match status" value="1"/>
</dbReference>
<protein>
    <submittedName>
        <fullName evidence="3">DUF748 domain-containing protein</fullName>
    </submittedName>
</protein>
<keyword evidence="2" id="KW-0812">Transmembrane</keyword>
<evidence type="ECO:0000256" key="1">
    <source>
        <dbReference type="SAM" id="MobiDB-lite"/>
    </source>
</evidence>
<feature type="compositionally biased region" description="Basic and acidic residues" evidence="1">
    <location>
        <begin position="683"/>
        <end position="694"/>
    </location>
</feature>
<feature type="region of interest" description="Disordered" evidence="1">
    <location>
        <begin position="1102"/>
        <end position="1127"/>
    </location>
</feature>
<keyword evidence="4" id="KW-1185">Reference proteome</keyword>
<dbReference type="PANTHER" id="PTHR30441">
    <property type="entry name" value="DUF748 DOMAIN-CONTAINING PROTEIN"/>
    <property type="match status" value="1"/>
</dbReference>
<proteinExistence type="predicted"/>
<dbReference type="GO" id="GO:0005886">
    <property type="term" value="C:plasma membrane"/>
    <property type="evidence" value="ECO:0007669"/>
    <property type="project" value="TreeGrafter"/>
</dbReference>
<dbReference type="OrthoDB" id="9757969at2"/>
<dbReference type="InterPro" id="IPR052894">
    <property type="entry name" value="AsmA-related"/>
</dbReference>
<organism evidence="3 4">
    <name type="scientific">Noviherbaspirillum sedimenti</name>
    <dbReference type="NCBI Taxonomy" id="2320865"/>
    <lineage>
        <taxon>Bacteria</taxon>
        <taxon>Pseudomonadati</taxon>
        <taxon>Pseudomonadota</taxon>
        <taxon>Betaproteobacteria</taxon>
        <taxon>Burkholderiales</taxon>
        <taxon>Oxalobacteraceae</taxon>
        <taxon>Noviherbaspirillum</taxon>
    </lineage>
</organism>
<comment type="caution">
    <text evidence="3">The sequence shown here is derived from an EMBL/GenBank/DDBJ whole genome shotgun (WGS) entry which is preliminary data.</text>
</comment>
<feature type="compositionally biased region" description="Low complexity" evidence="1">
    <location>
        <begin position="697"/>
        <end position="714"/>
    </location>
</feature>
<evidence type="ECO:0000313" key="4">
    <source>
        <dbReference type="Proteomes" id="UP000266327"/>
    </source>
</evidence>
<dbReference type="GO" id="GO:0090313">
    <property type="term" value="P:regulation of protein targeting to membrane"/>
    <property type="evidence" value="ECO:0007669"/>
    <property type="project" value="TreeGrafter"/>
</dbReference>
<feature type="compositionally biased region" description="Basic and acidic residues" evidence="1">
    <location>
        <begin position="1103"/>
        <end position="1115"/>
    </location>
</feature>
<dbReference type="RefSeq" id="WP_119785913.1">
    <property type="nucleotide sequence ID" value="NZ_QYUQ01000002.1"/>
</dbReference>
<evidence type="ECO:0000313" key="3">
    <source>
        <dbReference type="EMBL" id="RJG02412.1"/>
    </source>
</evidence>